<dbReference type="Proteomes" id="UP000501690">
    <property type="component" value="Linkage Group LG3"/>
</dbReference>
<evidence type="ECO:0000313" key="3">
    <source>
        <dbReference type="Proteomes" id="UP000501690"/>
    </source>
</evidence>
<evidence type="ECO:0000313" key="2">
    <source>
        <dbReference type="EMBL" id="QCD87213.1"/>
    </source>
</evidence>
<accession>A0A4D6LFG6</accession>
<gene>
    <name evidence="2" type="ORF">DEO72_LG3g1747</name>
</gene>
<keyword evidence="2" id="KW-0413">Isomerase</keyword>
<dbReference type="EMBL" id="CP039347">
    <property type="protein sequence ID" value="QCD87213.1"/>
    <property type="molecule type" value="Genomic_DNA"/>
</dbReference>
<organism evidence="2 3">
    <name type="scientific">Vigna unguiculata</name>
    <name type="common">Cowpea</name>
    <dbReference type="NCBI Taxonomy" id="3917"/>
    <lineage>
        <taxon>Eukaryota</taxon>
        <taxon>Viridiplantae</taxon>
        <taxon>Streptophyta</taxon>
        <taxon>Embryophyta</taxon>
        <taxon>Tracheophyta</taxon>
        <taxon>Spermatophyta</taxon>
        <taxon>Magnoliopsida</taxon>
        <taxon>eudicotyledons</taxon>
        <taxon>Gunneridae</taxon>
        <taxon>Pentapetalae</taxon>
        <taxon>rosids</taxon>
        <taxon>fabids</taxon>
        <taxon>Fabales</taxon>
        <taxon>Fabaceae</taxon>
        <taxon>Papilionoideae</taxon>
        <taxon>50 kb inversion clade</taxon>
        <taxon>NPAAA clade</taxon>
        <taxon>indigoferoid/millettioid clade</taxon>
        <taxon>Phaseoleae</taxon>
        <taxon>Vigna</taxon>
    </lineage>
</organism>
<protein>
    <submittedName>
        <fullName evidence="2">Arabinose-5-phosphate isomerase</fullName>
    </submittedName>
</protein>
<reference evidence="2 3" key="1">
    <citation type="submission" date="2019-04" db="EMBL/GenBank/DDBJ databases">
        <title>An improved genome assembly and genetic linkage map for asparagus bean, Vigna unguiculata ssp. sesquipedialis.</title>
        <authorList>
            <person name="Xia Q."/>
            <person name="Zhang R."/>
            <person name="Dong Y."/>
        </authorList>
    </citation>
    <scope>NUCLEOTIDE SEQUENCE [LARGE SCALE GENOMIC DNA]</scope>
    <source>
        <tissue evidence="2">Leaf</tissue>
    </source>
</reference>
<proteinExistence type="predicted"/>
<dbReference type="GO" id="GO:0016853">
    <property type="term" value="F:isomerase activity"/>
    <property type="evidence" value="ECO:0007669"/>
    <property type="project" value="UniProtKB-KW"/>
</dbReference>
<name>A0A4D6LFG6_VIGUN</name>
<evidence type="ECO:0000256" key="1">
    <source>
        <dbReference type="SAM" id="MobiDB-lite"/>
    </source>
</evidence>
<keyword evidence="3" id="KW-1185">Reference proteome</keyword>
<dbReference type="AlphaFoldDB" id="A0A4D6LFG6"/>
<sequence length="687" mass="76112">MMVVSLQQRLWWPTVEDGGAVVLHMKCGVKCVLAVVFATSARREKMMALSRFRSVPRCCSGCCCRWSCAGGVAEAHCGGEGCGGAAGVNEEVLRCDEDALRRRRRWCATRCRCSGGVLAVAFCARRWRCAAREVAERSLEEENGVAMMVALRRRFAQMQVRGGGVRSCDGGRKRRREWKKMVVFGLVAAVVRRSHSLFHWCRQVWICLARLARHPPRLSVAGRRHRVAPPPSALREGEGRTPHRAHLRRRSQVIGKASEDAILNNAGNFGNFRSVSEQNISQEGLGVQSCGKYYVAHGSVSGSRVVTMAVAISNGVEMERGLQIQKPGMNSPNLLSDWNLNCEFELQVNDVMRNQDDLPICRESDLIMDQLVELTSTFVCLCRYVFDRFVWDLVGWFEFKLACLGRPLAKGPWPSRLSLNDTTVRVGVMFEAVTVGYWTNLKIVFCVSVMAHHARKVGGEVDLFAKIRDKLENAAKAKVQSQAPNLAGPVVDTYPPAVAKMLAPSKLKGVGKDRKRLRALAKFGGVGSSGSSNPDLGRRMNTMLQEELSAGDKKNLVEEVAGLKAQRECDQKAWDAEKKKLEGEVELDEAIAAKNAAAEEAVSKIDRLQQAIYSEHVNGFQKALRQVDFLYREVSVIDYRFNVNLDVYDNRMLDVAKIGRLKAVLEVDAVGDEGTLATTPPNVDTAI</sequence>
<feature type="region of interest" description="Disordered" evidence="1">
    <location>
        <begin position="223"/>
        <end position="244"/>
    </location>
</feature>